<proteinExistence type="predicted"/>
<sequence>MAAWMAATAMRERHGMACAAIRNAVMDAAGGASGGTIYSGLGMLTQDVENKAAMMDPYGMDPPDGQRGPDTADGGTTDLPRWDELQEKWLMISPLSNPSCRTVRRSNALLGYPYGQGLSYGEGIVVPGPVSGWLGTMALGFMVGSLYFPPTRWALKRWVLPEPGQGPSRKAMEEGRFTVRAVALGEKAKSDGQIPKVVAKVDSVNAGDPGYKATALMSVETALCCALERGRCAEGGVMTPAAGLGQVLVDRLNAAGMKLEVEP</sequence>
<feature type="region of interest" description="Disordered" evidence="1">
    <location>
        <begin position="56"/>
        <end position="78"/>
    </location>
</feature>
<dbReference type="AlphaFoldDB" id="A0AA36HYG8"/>
<organism evidence="2 3">
    <name type="scientific">Effrenium voratum</name>
    <dbReference type="NCBI Taxonomy" id="2562239"/>
    <lineage>
        <taxon>Eukaryota</taxon>
        <taxon>Sar</taxon>
        <taxon>Alveolata</taxon>
        <taxon>Dinophyceae</taxon>
        <taxon>Suessiales</taxon>
        <taxon>Symbiodiniaceae</taxon>
        <taxon>Effrenium</taxon>
    </lineage>
</organism>
<keyword evidence="3" id="KW-1185">Reference proteome</keyword>
<dbReference type="GO" id="GO:0009247">
    <property type="term" value="P:glycolipid biosynthetic process"/>
    <property type="evidence" value="ECO:0007669"/>
    <property type="project" value="TreeGrafter"/>
</dbReference>
<evidence type="ECO:0008006" key="4">
    <source>
        <dbReference type="Google" id="ProtNLM"/>
    </source>
</evidence>
<dbReference type="EMBL" id="CAUJNA010000421">
    <property type="protein sequence ID" value="CAJ1376794.1"/>
    <property type="molecule type" value="Genomic_DNA"/>
</dbReference>
<accession>A0AA36HYG8</accession>
<evidence type="ECO:0000313" key="2">
    <source>
        <dbReference type="EMBL" id="CAJ1376794.1"/>
    </source>
</evidence>
<gene>
    <name evidence="2" type="ORF">EVOR1521_LOCUS5760</name>
</gene>
<reference evidence="2" key="1">
    <citation type="submission" date="2023-08" db="EMBL/GenBank/DDBJ databases">
        <authorList>
            <person name="Chen Y."/>
            <person name="Shah S."/>
            <person name="Dougan E. K."/>
            <person name="Thang M."/>
            <person name="Chan C."/>
        </authorList>
    </citation>
    <scope>NUCLEOTIDE SEQUENCE</scope>
</reference>
<dbReference type="Proteomes" id="UP001178507">
    <property type="component" value="Unassembled WGS sequence"/>
</dbReference>
<evidence type="ECO:0000313" key="3">
    <source>
        <dbReference type="Proteomes" id="UP001178507"/>
    </source>
</evidence>
<evidence type="ECO:0000256" key="1">
    <source>
        <dbReference type="SAM" id="MobiDB-lite"/>
    </source>
</evidence>
<dbReference type="InterPro" id="IPR051276">
    <property type="entry name" value="Saccharopine_DH-like_oxidrdct"/>
</dbReference>
<dbReference type="PANTHER" id="PTHR12286:SF5">
    <property type="entry name" value="SACCHAROPINE DEHYDROGENASE-LIKE OXIDOREDUCTASE"/>
    <property type="match status" value="1"/>
</dbReference>
<name>A0AA36HYG8_9DINO</name>
<dbReference type="GO" id="GO:0005886">
    <property type="term" value="C:plasma membrane"/>
    <property type="evidence" value="ECO:0007669"/>
    <property type="project" value="TreeGrafter"/>
</dbReference>
<comment type="caution">
    <text evidence="2">The sequence shown here is derived from an EMBL/GenBank/DDBJ whole genome shotgun (WGS) entry which is preliminary data.</text>
</comment>
<protein>
    <recommendedName>
        <fullName evidence="4">Saccharopine dehydrogenase</fullName>
    </recommendedName>
</protein>
<dbReference type="PANTHER" id="PTHR12286">
    <property type="entry name" value="SACCHAROPINE DEHYDROGENASE-LIKE OXIDOREDUCTASE"/>
    <property type="match status" value="1"/>
</dbReference>